<evidence type="ECO:0000256" key="2">
    <source>
        <dbReference type="SAM" id="SignalP"/>
    </source>
</evidence>
<dbReference type="Gene3D" id="2.120.10.30">
    <property type="entry name" value="TolB, C-terminal domain"/>
    <property type="match status" value="1"/>
</dbReference>
<reference evidence="3 4" key="2">
    <citation type="submission" date="2023-10" db="EMBL/GenBank/DDBJ databases">
        <authorList>
            <person name="Han X.F."/>
        </authorList>
    </citation>
    <scope>NUCLEOTIDE SEQUENCE [LARGE SCALE GENOMIC DNA]</scope>
    <source>
        <strain evidence="3 4">KCTC 39840</strain>
    </source>
</reference>
<evidence type="ECO:0000313" key="3">
    <source>
        <dbReference type="EMBL" id="MDW5595303.1"/>
    </source>
</evidence>
<dbReference type="PANTHER" id="PTHR40274:SF4">
    <property type="entry name" value="BLL1406 PROTEIN"/>
    <property type="match status" value="1"/>
</dbReference>
<dbReference type="RefSeq" id="WP_318597641.1">
    <property type="nucleotide sequence ID" value="NZ_JAWSTH010000030.1"/>
</dbReference>
<dbReference type="InterPro" id="IPR006311">
    <property type="entry name" value="TAT_signal"/>
</dbReference>
<evidence type="ECO:0000256" key="1">
    <source>
        <dbReference type="SAM" id="MobiDB-lite"/>
    </source>
</evidence>
<sequence length="639" mass="64525">MTSSRRLLVALAAAVAFLTCAAGAHAATLTGQVEAAGRPVAQATVRLFAAGAGSASALGTDRSAGDGSFSIDYEAPADDAQLYVVATGGNRAGRALGAQVRLLAIVGPAEGAPTTTVVEERGTVAGAYALARFIDGTRISGPAPGLANAFTTAANLFEARTGKVSFVLSNSPSGLATEALPTFNTLANALASCTTGTRRSCRRLFAAAQPRGGARPADTLAAVVAIARNPSQHRAELFALAHGSARRAGAAGERARGDGAGGRTRRADAPVYQPALTRPPNSWILALVYTGGGMNAPGRVAFDAAGNAWAGNNFARPGTTAGLGLTALTPSGQPILGSPYFGGGIRGPGWGTAVGADGRVWNANFAGDSISVNAPDGTPLSPSGGYTAGSPTKPQGVAVGQNGDVWIASFGDDSVIRYPGGNPDPATAQKITRGGIENPFGIQVDARGHVWVSNGAESRSGSVTELLPDGTPVRPRPIRGGGLLSPQGVALDSAGNVWVGNLLSRSVTRLLPNGRIAPESPIRGSIEGGWGVAVDGADHVWVAGFFGGNVSELCGVRRRTCPPGLRVGQPISPPRAGYDSAAFEHITAVQIDPSGNVWLANNWTTGSPLSEPVGGNGLVQLVGAATPVRTPLIGLPRQP</sequence>
<dbReference type="EMBL" id="JAWSTH010000030">
    <property type="protein sequence ID" value="MDW5595303.1"/>
    <property type="molecule type" value="Genomic_DNA"/>
</dbReference>
<feature type="signal peptide" evidence="2">
    <location>
        <begin position="1"/>
        <end position="26"/>
    </location>
</feature>
<dbReference type="InterPro" id="IPR051344">
    <property type="entry name" value="Vgb"/>
</dbReference>
<proteinExistence type="predicted"/>
<evidence type="ECO:0008006" key="5">
    <source>
        <dbReference type="Google" id="ProtNLM"/>
    </source>
</evidence>
<dbReference type="InterPro" id="IPR011042">
    <property type="entry name" value="6-blade_b-propeller_TolB-like"/>
</dbReference>
<comment type="caution">
    <text evidence="3">The sequence shown here is derived from an EMBL/GenBank/DDBJ whole genome shotgun (WGS) entry which is preliminary data.</text>
</comment>
<evidence type="ECO:0000313" key="4">
    <source>
        <dbReference type="Proteomes" id="UP001284601"/>
    </source>
</evidence>
<dbReference type="Proteomes" id="UP001284601">
    <property type="component" value="Unassembled WGS sequence"/>
</dbReference>
<feature type="chain" id="PRO_5046433110" description="SMP-30/Gluconolactonase/LRE-like region domain-containing protein" evidence="2">
    <location>
        <begin position="27"/>
        <end position="639"/>
    </location>
</feature>
<dbReference type="PANTHER" id="PTHR40274">
    <property type="entry name" value="VIRGINIAMYCIN B LYASE"/>
    <property type="match status" value="1"/>
</dbReference>
<protein>
    <recommendedName>
        <fullName evidence="5">SMP-30/Gluconolactonase/LRE-like region domain-containing protein</fullName>
    </recommendedName>
</protein>
<name>A0ABU4HPS0_9ACTN</name>
<feature type="region of interest" description="Disordered" evidence="1">
    <location>
        <begin position="371"/>
        <end position="393"/>
    </location>
</feature>
<keyword evidence="2" id="KW-0732">Signal</keyword>
<dbReference type="PROSITE" id="PS51318">
    <property type="entry name" value="TAT"/>
    <property type="match status" value="1"/>
</dbReference>
<keyword evidence="4" id="KW-1185">Reference proteome</keyword>
<organism evidence="3 4">
    <name type="scientific">Conexibacter stalactiti</name>
    <dbReference type="NCBI Taxonomy" id="1940611"/>
    <lineage>
        <taxon>Bacteria</taxon>
        <taxon>Bacillati</taxon>
        <taxon>Actinomycetota</taxon>
        <taxon>Thermoleophilia</taxon>
        <taxon>Solirubrobacterales</taxon>
        <taxon>Conexibacteraceae</taxon>
        <taxon>Conexibacter</taxon>
    </lineage>
</organism>
<accession>A0ABU4HPS0</accession>
<dbReference type="SUPFAM" id="SSF101898">
    <property type="entry name" value="NHL repeat"/>
    <property type="match status" value="1"/>
</dbReference>
<gene>
    <name evidence="3" type="ORF">R7226_13220</name>
</gene>
<reference evidence="4" key="1">
    <citation type="submission" date="2023-07" db="EMBL/GenBank/DDBJ databases">
        <title>Conexibacter stalactiti sp. nov., isolated from stalactites in a lava cave and emended description of the genus Conexibacter.</title>
        <authorList>
            <person name="Lee S.D."/>
        </authorList>
    </citation>
    <scope>NUCLEOTIDE SEQUENCE [LARGE SCALE GENOMIC DNA]</scope>
    <source>
        <strain evidence="4">KCTC 39840</strain>
    </source>
</reference>